<comment type="caution">
    <text evidence="2">The sequence shown here is derived from an EMBL/GenBank/DDBJ whole genome shotgun (WGS) entry which is preliminary data.</text>
</comment>
<gene>
    <name evidence="2" type="ORF">GCM10011489_20340</name>
</gene>
<keyword evidence="3" id="KW-1185">Reference proteome</keyword>
<dbReference type="InterPro" id="IPR019719">
    <property type="entry name" value="DUF2599"/>
</dbReference>
<protein>
    <recommendedName>
        <fullName evidence="4">DUF2599 domain-containing protein</fullName>
    </recommendedName>
</protein>
<dbReference type="Pfam" id="PF10783">
    <property type="entry name" value="DUF2599"/>
    <property type="match status" value="1"/>
</dbReference>
<reference evidence="2" key="1">
    <citation type="journal article" date="2014" name="Int. J. Syst. Evol. Microbiol.">
        <title>Complete genome sequence of Corynebacterium casei LMG S-19264T (=DSM 44701T), isolated from a smear-ripened cheese.</title>
        <authorList>
            <consortium name="US DOE Joint Genome Institute (JGI-PGF)"/>
            <person name="Walter F."/>
            <person name="Albersmeier A."/>
            <person name="Kalinowski J."/>
            <person name="Ruckert C."/>
        </authorList>
    </citation>
    <scope>NUCLEOTIDE SEQUENCE</scope>
    <source>
        <strain evidence="2">CGMCC 1.12827</strain>
    </source>
</reference>
<evidence type="ECO:0008006" key="4">
    <source>
        <dbReference type="Google" id="ProtNLM"/>
    </source>
</evidence>
<evidence type="ECO:0000313" key="3">
    <source>
        <dbReference type="Proteomes" id="UP000621454"/>
    </source>
</evidence>
<evidence type="ECO:0000313" key="2">
    <source>
        <dbReference type="EMBL" id="GGB32080.1"/>
    </source>
</evidence>
<evidence type="ECO:0000256" key="1">
    <source>
        <dbReference type="SAM" id="MobiDB-lite"/>
    </source>
</evidence>
<name>A0A916T6I0_9ACTN</name>
<dbReference type="EMBL" id="BMGC01000012">
    <property type="protein sequence ID" value="GGB32080.1"/>
    <property type="molecule type" value="Genomic_DNA"/>
</dbReference>
<dbReference type="RefSeq" id="WP_188586490.1">
    <property type="nucleotide sequence ID" value="NZ_BMGC01000012.1"/>
</dbReference>
<accession>A0A916T6I0</accession>
<proteinExistence type="predicted"/>
<dbReference type="Proteomes" id="UP000621454">
    <property type="component" value="Unassembled WGS sequence"/>
</dbReference>
<dbReference type="AlphaFoldDB" id="A0A916T6I0"/>
<organism evidence="2 3">
    <name type="scientific">Gordonia jinhuaensis</name>
    <dbReference type="NCBI Taxonomy" id="1517702"/>
    <lineage>
        <taxon>Bacteria</taxon>
        <taxon>Bacillati</taxon>
        <taxon>Actinomycetota</taxon>
        <taxon>Actinomycetes</taxon>
        <taxon>Mycobacteriales</taxon>
        <taxon>Gordoniaceae</taxon>
        <taxon>Gordonia</taxon>
    </lineage>
</organism>
<sequence length="162" mass="16539">MIGVLGSALLIAACGSGGGDSGASGQGAESTSVSAPSVSSVPVSSVSSLTAEPPYVDHVTWVQTPLGPSLQVVPTPAGRVAHGTDAAGRDAGDIAWAEVVDDSQATGRTADTPGMQAQFTCHWSFARLVEPDKPSWNLEPWRPVVDESQMIATRCNPGGPEE</sequence>
<feature type="compositionally biased region" description="Low complexity" evidence="1">
    <location>
        <begin position="26"/>
        <end position="39"/>
    </location>
</feature>
<reference evidence="2" key="2">
    <citation type="submission" date="2020-09" db="EMBL/GenBank/DDBJ databases">
        <authorList>
            <person name="Sun Q."/>
            <person name="Zhou Y."/>
        </authorList>
    </citation>
    <scope>NUCLEOTIDE SEQUENCE</scope>
    <source>
        <strain evidence="2">CGMCC 1.12827</strain>
    </source>
</reference>
<feature type="region of interest" description="Disordered" evidence="1">
    <location>
        <begin position="19"/>
        <end position="39"/>
    </location>
</feature>